<dbReference type="EMBL" id="CP126056">
    <property type="protein sequence ID" value="WHX10771.1"/>
    <property type="molecule type" value="Genomic_DNA"/>
</dbReference>
<dbReference type="AlphaFoldDB" id="A0AA95HQH4"/>
<gene>
    <name evidence="2" type="ORF">QNN11_04745</name>
</gene>
<organism evidence="2 3">
    <name type="scientific">Phocaeicola dorei</name>
    <dbReference type="NCBI Taxonomy" id="357276"/>
    <lineage>
        <taxon>Bacteria</taxon>
        <taxon>Pseudomonadati</taxon>
        <taxon>Bacteroidota</taxon>
        <taxon>Bacteroidia</taxon>
        <taxon>Bacteroidales</taxon>
        <taxon>Bacteroidaceae</taxon>
        <taxon>Phocaeicola</taxon>
    </lineage>
</organism>
<accession>A0AA95HQH4</accession>
<keyword evidence="1" id="KW-0732">Signal</keyword>
<evidence type="ECO:0000256" key="1">
    <source>
        <dbReference type="SAM" id="SignalP"/>
    </source>
</evidence>
<protein>
    <submittedName>
        <fullName evidence="2">Uncharacterized protein</fullName>
    </submittedName>
</protein>
<sequence>MKKNISLIFLLLLFMVSCGNKQSETFDDQVSLVGSDVLSFPLDETTYYESKAIFQFENEGREYLFFQNERKRGSLVS</sequence>
<reference evidence="2" key="1">
    <citation type="journal article" date="2023" name="Nat. Commun.">
        <title>Identification of a novel Human Milk Oligosaccharides utilization cluster in the infant gut commensal Bacteroides dorei.</title>
        <authorList>
            <person name="Kijner S."/>
            <person name="Ennis D."/>
            <person name="Shmorak S."/>
            <person name="Florentin A."/>
            <person name="Yassour M."/>
        </authorList>
    </citation>
    <scope>NUCLEOTIDE SEQUENCE</scope>
    <source>
        <strain evidence="2">2</strain>
    </source>
</reference>
<feature type="chain" id="PRO_5041698086" evidence="1">
    <location>
        <begin position="23"/>
        <end position="77"/>
    </location>
</feature>
<evidence type="ECO:0000313" key="2">
    <source>
        <dbReference type="EMBL" id="WHX10771.1"/>
    </source>
</evidence>
<evidence type="ECO:0000313" key="3">
    <source>
        <dbReference type="Proteomes" id="UP001177934"/>
    </source>
</evidence>
<proteinExistence type="predicted"/>
<feature type="signal peptide" evidence="1">
    <location>
        <begin position="1"/>
        <end position="22"/>
    </location>
</feature>
<dbReference type="PROSITE" id="PS51257">
    <property type="entry name" value="PROKAR_LIPOPROTEIN"/>
    <property type="match status" value="1"/>
</dbReference>
<name>A0AA95HQH4_9BACT</name>
<dbReference type="Proteomes" id="UP001177934">
    <property type="component" value="Chromosome"/>
</dbReference>